<dbReference type="PANTHER" id="PTHR30349">
    <property type="entry name" value="PHAGE INTEGRASE-RELATED"/>
    <property type="match status" value="1"/>
</dbReference>
<dbReference type="GO" id="GO:0007059">
    <property type="term" value="P:chromosome segregation"/>
    <property type="evidence" value="ECO:0007669"/>
    <property type="project" value="UniProtKB-UniRule"/>
</dbReference>
<evidence type="ECO:0000313" key="14">
    <source>
        <dbReference type="EMBL" id="MBB3966205.1"/>
    </source>
</evidence>
<evidence type="ECO:0000256" key="9">
    <source>
        <dbReference type="ARBA" id="ARBA00023172"/>
    </source>
</evidence>
<evidence type="ECO:0000256" key="5">
    <source>
        <dbReference type="ARBA" id="ARBA00022618"/>
    </source>
</evidence>
<dbReference type="InterPro" id="IPR013762">
    <property type="entry name" value="Integrase-like_cat_sf"/>
</dbReference>
<dbReference type="PROSITE" id="PS51900">
    <property type="entry name" value="CB"/>
    <property type="match status" value="1"/>
</dbReference>
<evidence type="ECO:0000256" key="7">
    <source>
        <dbReference type="ARBA" id="ARBA00022908"/>
    </source>
</evidence>
<evidence type="ECO:0000256" key="2">
    <source>
        <dbReference type="ARBA" id="ARBA00010450"/>
    </source>
</evidence>
<dbReference type="PROSITE" id="PS51898">
    <property type="entry name" value="TYR_RECOMBINASE"/>
    <property type="match status" value="1"/>
</dbReference>
<name>A0A7W6GCM1_9HYPH</name>
<feature type="active site" evidence="11">
    <location>
        <position position="256"/>
    </location>
</feature>
<keyword evidence="15" id="KW-1185">Reference proteome</keyword>
<feature type="active site" evidence="11">
    <location>
        <position position="259"/>
    </location>
</feature>
<dbReference type="Proteomes" id="UP000582090">
    <property type="component" value="Unassembled WGS sequence"/>
</dbReference>
<keyword evidence="7 11" id="KW-0229">DNA integration</keyword>
<feature type="active site" evidence="11">
    <location>
        <position position="180"/>
    </location>
</feature>
<keyword evidence="5 11" id="KW-0132">Cell division</keyword>
<comment type="similarity">
    <text evidence="2 11">Belongs to the 'phage' integrase family. XerD subfamily.</text>
</comment>
<evidence type="ECO:0000256" key="4">
    <source>
        <dbReference type="ARBA" id="ARBA00022490"/>
    </source>
</evidence>
<comment type="subcellular location">
    <subcellularLocation>
        <location evidence="1 11">Cytoplasm</location>
    </subcellularLocation>
</comment>
<dbReference type="GO" id="GO:0006313">
    <property type="term" value="P:DNA transposition"/>
    <property type="evidence" value="ECO:0007669"/>
    <property type="project" value="UniProtKB-UniRule"/>
</dbReference>
<evidence type="ECO:0000256" key="6">
    <source>
        <dbReference type="ARBA" id="ARBA00022829"/>
    </source>
</evidence>
<evidence type="ECO:0000256" key="1">
    <source>
        <dbReference type="ARBA" id="ARBA00004496"/>
    </source>
</evidence>
<protein>
    <recommendedName>
        <fullName evidence="3 11">Tyrosine recombinase XerD</fullName>
    </recommendedName>
</protein>
<dbReference type="GO" id="GO:0005737">
    <property type="term" value="C:cytoplasm"/>
    <property type="evidence" value="ECO:0007669"/>
    <property type="project" value="UniProtKB-SubCell"/>
</dbReference>
<dbReference type="InterPro" id="IPR002104">
    <property type="entry name" value="Integrase_catalytic"/>
</dbReference>
<feature type="domain" description="Tyr recombinase" evidence="12">
    <location>
        <begin position="109"/>
        <end position="304"/>
    </location>
</feature>
<dbReference type="Pfam" id="PF02899">
    <property type="entry name" value="Phage_int_SAM_1"/>
    <property type="match status" value="1"/>
</dbReference>
<dbReference type="InterPro" id="IPR011010">
    <property type="entry name" value="DNA_brk_join_enz"/>
</dbReference>
<evidence type="ECO:0000259" key="12">
    <source>
        <dbReference type="PROSITE" id="PS51898"/>
    </source>
</evidence>
<comment type="caution">
    <text evidence="14">The sequence shown here is derived from an EMBL/GenBank/DDBJ whole genome shotgun (WGS) entry which is preliminary data.</text>
</comment>
<accession>A0A7W6GCM1</accession>
<evidence type="ECO:0000259" key="13">
    <source>
        <dbReference type="PROSITE" id="PS51900"/>
    </source>
</evidence>
<organism evidence="14 15">
    <name type="scientific">Rhizobium metallidurans</name>
    <dbReference type="NCBI Taxonomy" id="1265931"/>
    <lineage>
        <taxon>Bacteria</taxon>
        <taxon>Pseudomonadati</taxon>
        <taxon>Pseudomonadota</taxon>
        <taxon>Alphaproteobacteria</taxon>
        <taxon>Hyphomicrobiales</taxon>
        <taxon>Rhizobiaceae</taxon>
        <taxon>Rhizobium/Agrobacterium group</taxon>
        <taxon>Rhizobium</taxon>
    </lineage>
</organism>
<proteinExistence type="inferred from homology"/>
<dbReference type="GO" id="GO:0003677">
    <property type="term" value="F:DNA binding"/>
    <property type="evidence" value="ECO:0007669"/>
    <property type="project" value="UniProtKB-UniRule"/>
</dbReference>
<sequence length="317" mass="35175">MRDLSRVHVESFLEMMSAERGAAANTLSSYERDLDDLRSFLNGRSVRLTEAASADLSAYLASLAAQGFKPSSQARRLAAMRQFYKFLYAEGMRTDDPTGILDAPKKGRALPKTMGVDEVGRLLEKAEEEAQDEAPGQLQRLRMLALLELLYATGMRVSELVSLPARVLDQEGRFLIIRGKGNKERLVPLSQSAISALKLYGRMLAAEAAKAENPQESPWLFPVASKEGYLARQVFARDLKNLAIRAGLTPSMISPHVMRHAFASHLLANGADLRVVQELLGHSDISTTQIYTHVLEERLQQLVQTHHPLAKQAKKQD</sequence>
<dbReference type="GO" id="GO:0051301">
    <property type="term" value="P:cell division"/>
    <property type="evidence" value="ECO:0007669"/>
    <property type="project" value="UniProtKB-KW"/>
</dbReference>
<dbReference type="InterPro" id="IPR011932">
    <property type="entry name" value="Recomb_XerD"/>
</dbReference>
<keyword evidence="9 11" id="KW-0233">DNA recombination</keyword>
<dbReference type="InterPro" id="IPR023009">
    <property type="entry name" value="Tyrosine_recombinase_XerC/XerD"/>
</dbReference>
<keyword evidence="8 11" id="KW-0238">DNA-binding</keyword>
<dbReference type="Gene3D" id="1.10.150.130">
    <property type="match status" value="1"/>
</dbReference>
<dbReference type="InterPro" id="IPR044068">
    <property type="entry name" value="CB"/>
</dbReference>
<feature type="domain" description="Core-binding (CB)" evidence="13">
    <location>
        <begin position="3"/>
        <end position="88"/>
    </location>
</feature>
<comment type="subunit">
    <text evidence="11">Forms a cyclic heterotetrameric complex composed of two molecules of XerC and two molecules of XerD.</text>
</comment>
<feature type="active site" description="O-(3'-phospho-DNA)-tyrosine intermediate" evidence="11">
    <location>
        <position position="291"/>
    </location>
</feature>
<keyword evidence="10 11" id="KW-0131">Cell cycle</keyword>
<feature type="active site" evidence="11">
    <location>
        <position position="156"/>
    </location>
</feature>
<evidence type="ECO:0000256" key="3">
    <source>
        <dbReference type="ARBA" id="ARBA00015810"/>
    </source>
</evidence>
<evidence type="ECO:0000256" key="8">
    <source>
        <dbReference type="ARBA" id="ARBA00023125"/>
    </source>
</evidence>
<evidence type="ECO:0000256" key="10">
    <source>
        <dbReference type="ARBA" id="ARBA00023306"/>
    </source>
</evidence>
<dbReference type="AlphaFoldDB" id="A0A7W6GCM1"/>
<keyword evidence="6 11" id="KW-0159">Chromosome partition</keyword>
<dbReference type="HAMAP" id="MF_01808">
    <property type="entry name" value="Recomb_XerC_XerD"/>
    <property type="match status" value="1"/>
</dbReference>
<gene>
    <name evidence="11" type="primary">xerD</name>
    <name evidence="14" type="ORF">GGQ67_003890</name>
</gene>
<dbReference type="InterPro" id="IPR010998">
    <property type="entry name" value="Integrase_recombinase_N"/>
</dbReference>
<keyword evidence="4 11" id="KW-0963">Cytoplasm</keyword>
<reference evidence="14 15" key="1">
    <citation type="submission" date="2020-08" db="EMBL/GenBank/DDBJ databases">
        <title>Genomic Encyclopedia of Type Strains, Phase IV (KMG-IV): sequencing the most valuable type-strain genomes for metagenomic binning, comparative biology and taxonomic classification.</title>
        <authorList>
            <person name="Goeker M."/>
        </authorList>
    </citation>
    <scope>NUCLEOTIDE SEQUENCE [LARGE SCALE GENOMIC DNA]</scope>
    <source>
        <strain evidence="14 15">DSM 26575</strain>
    </source>
</reference>
<dbReference type="NCBIfam" id="NF001399">
    <property type="entry name" value="PRK00283.1"/>
    <property type="match status" value="1"/>
</dbReference>
<dbReference type="InterPro" id="IPR004107">
    <property type="entry name" value="Integrase_SAM-like_N"/>
</dbReference>
<dbReference type="GO" id="GO:0009037">
    <property type="term" value="F:tyrosine-based site-specific recombinase activity"/>
    <property type="evidence" value="ECO:0007669"/>
    <property type="project" value="UniProtKB-UniRule"/>
</dbReference>
<comment type="function">
    <text evidence="11">Site-specific tyrosine recombinase, which acts by catalyzing the cutting and rejoining of the recombining DNA molecules. The XerC-XerD complex is essential to convert dimers of the bacterial chromosome into monomers to permit their segregation at cell division. It also contributes to the segregational stability of plasmids.</text>
</comment>
<dbReference type="EMBL" id="JACIDW010000015">
    <property type="protein sequence ID" value="MBB3966205.1"/>
    <property type="molecule type" value="Genomic_DNA"/>
</dbReference>
<dbReference type="Gene3D" id="1.10.443.10">
    <property type="entry name" value="Intergrase catalytic core"/>
    <property type="match status" value="1"/>
</dbReference>
<dbReference type="RefSeq" id="WP_183901708.1">
    <property type="nucleotide sequence ID" value="NZ_JACIDW010000015.1"/>
</dbReference>
<dbReference type="PANTHER" id="PTHR30349:SF90">
    <property type="entry name" value="TYROSINE RECOMBINASE XERD"/>
    <property type="match status" value="1"/>
</dbReference>
<feature type="active site" evidence="11">
    <location>
        <position position="282"/>
    </location>
</feature>
<evidence type="ECO:0000313" key="15">
    <source>
        <dbReference type="Proteomes" id="UP000582090"/>
    </source>
</evidence>
<evidence type="ECO:0000256" key="11">
    <source>
        <dbReference type="HAMAP-Rule" id="MF_01807"/>
    </source>
</evidence>
<dbReference type="HAMAP" id="MF_01807">
    <property type="entry name" value="Recomb_XerD"/>
    <property type="match status" value="1"/>
</dbReference>
<dbReference type="Pfam" id="PF00589">
    <property type="entry name" value="Phage_integrase"/>
    <property type="match status" value="1"/>
</dbReference>
<dbReference type="InterPro" id="IPR050090">
    <property type="entry name" value="Tyrosine_recombinase_XerCD"/>
</dbReference>
<dbReference type="NCBIfam" id="TIGR02225">
    <property type="entry name" value="recomb_XerD"/>
    <property type="match status" value="1"/>
</dbReference>
<dbReference type="SUPFAM" id="SSF56349">
    <property type="entry name" value="DNA breaking-rejoining enzymes"/>
    <property type="match status" value="1"/>
</dbReference>